<organism evidence="2 3">
    <name type="scientific">Rhodovastum atsumiense</name>
    <dbReference type="NCBI Taxonomy" id="504468"/>
    <lineage>
        <taxon>Bacteria</taxon>
        <taxon>Pseudomonadati</taxon>
        <taxon>Pseudomonadota</taxon>
        <taxon>Alphaproteobacteria</taxon>
        <taxon>Acetobacterales</taxon>
        <taxon>Acetobacteraceae</taxon>
        <taxon>Rhodovastum</taxon>
    </lineage>
</organism>
<comment type="caution">
    <text evidence="2">The sequence shown here is derived from an EMBL/GenBank/DDBJ whole genome shotgun (WGS) entry which is preliminary data.</text>
</comment>
<accession>A0A5M6IJP6</accession>
<evidence type="ECO:0000313" key="3">
    <source>
        <dbReference type="Proteomes" id="UP000325255"/>
    </source>
</evidence>
<gene>
    <name evidence="2" type="ORF">F1189_31635</name>
</gene>
<dbReference type="RefSeq" id="WP_150045831.1">
    <property type="nucleotide sequence ID" value="NZ_VWPK01000137.1"/>
</dbReference>
<dbReference type="SMART" id="SM00953">
    <property type="entry name" value="RES"/>
    <property type="match status" value="1"/>
</dbReference>
<dbReference type="Pfam" id="PF08808">
    <property type="entry name" value="RES"/>
    <property type="match status" value="1"/>
</dbReference>
<proteinExistence type="predicted"/>
<dbReference type="Proteomes" id="UP000325255">
    <property type="component" value="Unassembled WGS sequence"/>
</dbReference>
<dbReference type="AlphaFoldDB" id="A0A5M6IJP6"/>
<protein>
    <submittedName>
        <fullName evidence="2">RES family NAD+ phosphorylase</fullName>
    </submittedName>
</protein>
<dbReference type="InterPro" id="IPR014914">
    <property type="entry name" value="RES_dom"/>
</dbReference>
<dbReference type="EMBL" id="VWPK01000137">
    <property type="protein sequence ID" value="KAA5607905.1"/>
    <property type="molecule type" value="Genomic_DNA"/>
</dbReference>
<dbReference type="OrthoDB" id="9789501at2"/>
<reference evidence="2 3" key="1">
    <citation type="submission" date="2019-09" db="EMBL/GenBank/DDBJ databases">
        <title>Genome sequence of Rhodovastum atsumiense, a diverse member of the Acetobacteraceae family of non-sulfur purple photosynthetic bacteria.</title>
        <authorList>
            <person name="Meyer T."/>
            <person name="Kyndt J."/>
        </authorList>
    </citation>
    <scope>NUCLEOTIDE SEQUENCE [LARGE SCALE GENOMIC DNA]</scope>
    <source>
        <strain evidence="2 3">DSM 21279</strain>
    </source>
</reference>
<evidence type="ECO:0000313" key="2">
    <source>
        <dbReference type="EMBL" id="KAA5607905.1"/>
    </source>
</evidence>
<feature type="domain" description="RES" evidence="1">
    <location>
        <begin position="19"/>
        <end position="145"/>
    </location>
</feature>
<keyword evidence="3" id="KW-1185">Reference proteome</keyword>
<evidence type="ECO:0000259" key="1">
    <source>
        <dbReference type="SMART" id="SM00953"/>
    </source>
</evidence>
<name>A0A5M6IJP6_9PROT</name>
<sequence length="161" mass="17409">MTRTVWRIATDAPGYEADDLTGAGAKTTGGRWNEAGLPVVYASESRALAWLETIVHLNADGLPLNRYLVAVTIPDDVWAAAQRESLTSLPVSWDAEPARRASMTFGSPWLRAGNTALLLVSSAIAPEETNILINPRLATNAGIGARKLRKWLYAPRLAART</sequence>